<keyword evidence="4 13" id="KW-0813">Transport</keyword>
<keyword evidence="15" id="KW-0966">Cell projection</keyword>
<proteinExistence type="inferred from homology"/>
<dbReference type="EMBL" id="JAHCVJ010000002">
    <property type="protein sequence ID" value="MBT0663955.1"/>
    <property type="molecule type" value="Genomic_DNA"/>
</dbReference>
<dbReference type="SUPFAM" id="SSF160544">
    <property type="entry name" value="EscU C-terminal domain-like"/>
    <property type="match status" value="1"/>
</dbReference>
<comment type="function">
    <text evidence="12 13">Required for formation of the rod structure in the basal body of the flagellar apparatus. Together with FliI and FliH, may constitute the export apparatus of flagellin.</text>
</comment>
<dbReference type="InterPro" id="IPR029025">
    <property type="entry name" value="T3SS_substrate_exporter_C"/>
</dbReference>
<protein>
    <recommendedName>
        <fullName evidence="3 13">Flagellar biosynthetic protein FlhB</fullName>
    </recommendedName>
</protein>
<dbReference type="PANTHER" id="PTHR30531:SF12">
    <property type="entry name" value="FLAGELLAR BIOSYNTHETIC PROTEIN FLHB"/>
    <property type="match status" value="1"/>
</dbReference>
<feature type="transmembrane region" description="Helical" evidence="13">
    <location>
        <begin position="193"/>
        <end position="212"/>
    </location>
</feature>
<keyword evidence="8 13" id="KW-0653">Protein transport</keyword>
<dbReference type="AlphaFoldDB" id="A0AAW4L5W2"/>
<sequence length="354" mass="39538">MSDQDKHSKTEEPTSKRLSEAREKGNIPRSRELSSSLTLLAGIVTLYVTSGLMLGTLKSLTADVFGGMGTYQITHAGIQALMVKMAGNALLSLAPFFIVMILVGVAVNFGQGGIVFTLDKLEFNLDKLNPLKGVSKIFNKDGVFEGVKSLVKIFIAGYVGFKILKEEVTALSYLVEKDIPGIMEFIGRLSFKLVLHISGVMLILGILDLLFVKWRHIENLKMTKQEVRDEHKNTEGDPHVKAKIRQQRMMMYKRRLRTTIPKADVVITNPTHYAVALKYDKTEMAAPVVLAKGMDYLALRIKEIAKENRVMLVENRFLARELYAQVKEGEEIPEALYAAVAEVLAYVYSIKGKI</sequence>
<evidence type="ECO:0000313" key="16">
    <source>
        <dbReference type="Proteomes" id="UP000811899"/>
    </source>
</evidence>
<evidence type="ECO:0000256" key="13">
    <source>
        <dbReference type="RuleBase" id="RU364091"/>
    </source>
</evidence>
<organism evidence="15 16">
    <name type="scientific">Geoanaerobacter pelophilus</name>
    <dbReference type="NCBI Taxonomy" id="60036"/>
    <lineage>
        <taxon>Bacteria</taxon>
        <taxon>Pseudomonadati</taxon>
        <taxon>Thermodesulfobacteriota</taxon>
        <taxon>Desulfuromonadia</taxon>
        <taxon>Geobacterales</taxon>
        <taxon>Geobacteraceae</taxon>
        <taxon>Geoanaerobacter</taxon>
    </lineage>
</organism>
<gene>
    <name evidence="13 15" type="primary">flhB</name>
    <name evidence="15" type="ORF">KI809_06535</name>
</gene>
<keyword evidence="7 13" id="KW-1005">Bacterial flagellum biogenesis</keyword>
<evidence type="ECO:0000256" key="2">
    <source>
        <dbReference type="ARBA" id="ARBA00010690"/>
    </source>
</evidence>
<accession>A0AAW4L5W2</accession>
<feature type="transmembrane region" description="Helical" evidence="13">
    <location>
        <begin position="89"/>
        <end position="109"/>
    </location>
</feature>
<dbReference type="GO" id="GO:0044780">
    <property type="term" value="P:bacterial-type flagellum assembly"/>
    <property type="evidence" value="ECO:0007669"/>
    <property type="project" value="InterPro"/>
</dbReference>
<dbReference type="InterPro" id="IPR006135">
    <property type="entry name" value="T3SS_substrate_exporter"/>
</dbReference>
<keyword evidence="10 13" id="KW-0472">Membrane</keyword>
<keyword evidence="15" id="KW-0282">Flagellum</keyword>
<keyword evidence="11 13" id="KW-1006">Bacterial flagellum protein export</keyword>
<evidence type="ECO:0000313" key="15">
    <source>
        <dbReference type="EMBL" id="MBT0663955.1"/>
    </source>
</evidence>
<dbReference type="RefSeq" id="WP_214170730.1">
    <property type="nucleotide sequence ID" value="NZ_JAHCVJ010000002.1"/>
</dbReference>
<dbReference type="Proteomes" id="UP000811899">
    <property type="component" value="Unassembled WGS sequence"/>
</dbReference>
<evidence type="ECO:0000256" key="4">
    <source>
        <dbReference type="ARBA" id="ARBA00022448"/>
    </source>
</evidence>
<evidence type="ECO:0000256" key="3">
    <source>
        <dbReference type="ARBA" id="ARBA00021622"/>
    </source>
</evidence>
<dbReference type="PRINTS" id="PR00950">
    <property type="entry name" value="TYPE3IMSPROT"/>
</dbReference>
<comment type="caution">
    <text evidence="13">Lacks conserved residue(s) required for the propagation of feature annotation.</text>
</comment>
<comment type="subcellular location">
    <subcellularLocation>
        <location evidence="1">Cell membrane</location>
        <topology evidence="1">Multi-pass membrane protein</topology>
    </subcellularLocation>
</comment>
<keyword evidence="15" id="KW-0969">Cilium</keyword>
<dbReference type="Gene3D" id="3.40.1690.10">
    <property type="entry name" value="secretion proteins EscU"/>
    <property type="match status" value="1"/>
</dbReference>
<evidence type="ECO:0000256" key="9">
    <source>
        <dbReference type="ARBA" id="ARBA00022989"/>
    </source>
</evidence>
<dbReference type="Pfam" id="PF01312">
    <property type="entry name" value="Bac_export_2"/>
    <property type="match status" value="1"/>
</dbReference>
<dbReference type="InterPro" id="IPR006136">
    <property type="entry name" value="FlhB"/>
</dbReference>
<evidence type="ECO:0000256" key="5">
    <source>
        <dbReference type="ARBA" id="ARBA00022475"/>
    </source>
</evidence>
<dbReference type="PANTHER" id="PTHR30531">
    <property type="entry name" value="FLAGELLAR BIOSYNTHETIC PROTEIN FLHB"/>
    <property type="match status" value="1"/>
</dbReference>
<evidence type="ECO:0000256" key="6">
    <source>
        <dbReference type="ARBA" id="ARBA00022692"/>
    </source>
</evidence>
<keyword evidence="6 13" id="KW-0812">Transmembrane</keyword>
<evidence type="ECO:0000256" key="1">
    <source>
        <dbReference type="ARBA" id="ARBA00004651"/>
    </source>
</evidence>
<feature type="region of interest" description="Disordered" evidence="14">
    <location>
        <begin position="1"/>
        <end position="29"/>
    </location>
</feature>
<dbReference type="GO" id="GO:0005886">
    <property type="term" value="C:plasma membrane"/>
    <property type="evidence" value="ECO:0007669"/>
    <property type="project" value="UniProtKB-SubCell"/>
</dbReference>
<comment type="caution">
    <text evidence="15">The sequence shown here is derived from an EMBL/GenBank/DDBJ whole genome shotgun (WGS) entry which is preliminary data.</text>
</comment>
<dbReference type="FunFam" id="3.40.1690.10:FF:000001">
    <property type="entry name" value="Flagellar biosynthetic protein FlhB"/>
    <property type="match status" value="1"/>
</dbReference>
<dbReference type="GO" id="GO:0009306">
    <property type="term" value="P:protein secretion"/>
    <property type="evidence" value="ECO:0007669"/>
    <property type="project" value="InterPro"/>
</dbReference>
<evidence type="ECO:0000256" key="8">
    <source>
        <dbReference type="ARBA" id="ARBA00022927"/>
    </source>
</evidence>
<name>A0AAW4L5W2_9BACT</name>
<dbReference type="Gene3D" id="6.10.250.2080">
    <property type="match status" value="1"/>
</dbReference>
<keyword evidence="9 13" id="KW-1133">Transmembrane helix</keyword>
<reference evidence="15 16" key="1">
    <citation type="submission" date="2021-05" db="EMBL/GenBank/DDBJ databases">
        <title>The draft genome of Geobacter pelophilus DSM 12255.</title>
        <authorList>
            <person name="Xu Z."/>
            <person name="Masuda Y."/>
            <person name="Itoh H."/>
            <person name="Senoo K."/>
        </authorList>
    </citation>
    <scope>NUCLEOTIDE SEQUENCE [LARGE SCALE GENOMIC DNA]</scope>
    <source>
        <strain evidence="15 16">DSM 12255</strain>
    </source>
</reference>
<keyword evidence="5 13" id="KW-1003">Cell membrane</keyword>
<evidence type="ECO:0000256" key="10">
    <source>
        <dbReference type="ARBA" id="ARBA00023136"/>
    </source>
</evidence>
<evidence type="ECO:0000256" key="7">
    <source>
        <dbReference type="ARBA" id="ARBA00022795"/>
    </source>
</evidence>
<comment type="similarity">
    <text evidence="2 13">Belongs to the type III secretion exporter family.</text>
</comment>
<evidence type="ECO:0000256" key="12">
    <source>
        <dbReference type="ARBA" id="ARBA00025078"/>
    </source>
</evidence>
<feature type="transmembrane region" description="Helical" evidence="13">
    <location>
        <begin position="37"/>
        <end position="57"/>
    </location>
</feature>
<keyword evidence="16" id="KW-1185">Reference proteome</keyword>
<dbReference type="NCBIfam" id="TIGR00328">
    <property type="entry name" value="flhB"/>
    <property type="match status" value="1"/>
</dbReference>
<evidence type="ECO:0000256" key="14">
    <source>
        <dbReference type="SAM" id="MobiDB-lite"/>
    </source>
</evidence>
<evidence type="ECO:0000256" key="11">
    <source>
        <dbReference type="ARBA" id="ARBA00023225"/>
    </source>
</evidence>